<evidence type="ECO:0000256" key="1">
    <source>
        <dbReference type="SAM" id="SignalP"/>
    </source>
</evidence>
<keyword evidence="1" id="KW-0732">Signal</keyword>
<proteinExistence type="predicted"/>
<accession>A0A512B8I3</accession>
<feature type="signal peptide" evidence="1">
    <location>
        <begin position="1"/>
        <end position="21"/>
    </location>
</feature>
<keyword evidence="3" id="KW-1185">Reference proteome</keyword>
<reference evidence="2 3" key="1">
    <citation type="submission" date="2019-07" db="EMBL/GenBank/DDBJ databases">
        <title>Whole genome shotgun sequence of Segetibacter aerophilus NBRC 106135.</title>
        <authorList>
            <person name="Hosoyama A."/>
            <person name="Uohara A."/>
            <person name="Ohji S."/>
            <person name="Ichikawa N."/>
        </authorList>
    </citation>
    <scope>NUCLEOTIDE SEQUENCE [LARGE SCALE GENOMIC DNA]</scope>
    <source>
        <strain evidence="2 3">NBRC 106135</strain>
    </source>
</reference>
<protein>
    <submittedName>
        <fullName evidence="2">Uncharacterized protein</fullName>
    </submittedName>
</protein>
<dbReference type="Proteomes" id="UP000321513">
    <property type="component" value="Unassembled WGS sequence"/>
</dbReference>
<organism evidence="2 3">
    <name type="scientific">Segetibacter aerophilus</name>
    <dbReference type="NCBI Taxonomy" id="670293"/>
    <lineage>
        <taxon>Bacteria</taxon>
        <taxon>Pseudomonadati</taxon>
        <taxon>Bacteroidota</taxon>
        <taxon>Chitinophagia</taxon>
        <taxon>Chitinophagales</taxon>
        <taxon>Chitinophagaceae</taxon>
        <taxon>Segetibacter</taxon>
    </lineage>
</organism>
<sequence length="209" mass="23988">MMTLKFLTAFLLIGFCSCGQGALKSKVHPAAVQLNYQAMTLVAYIQIPDSSRKAISLLDKATTVDSNYFLGHYNKLIFYNQLKQYDKAIFTVNKLLQLRPSAHDLYLTGGILYERVSDTVASSVYFKKSLEICNRVLDTMNTENRDYEMLLGNKATNLIMLEDQKSANLLLKKFYDNQTDEEQKKWLASLMNKNKKQLLELWASVQYSH</sequence>
<feature type="chain" id="PRO_5021961455" evidence="1">
    <location>
        <begin position="22"/>
        <end position="209"/>
    </location>
</feature>
<dbReference type="SUPFAM" id="SSF48452">
    <property type="entry name" value="TPR-like"/>
    <property type="match status" value="1"/>
</dbReference>
<gene>
    <name evidence="2" type="ORF">SAE01_07720</name>
</gene>
<dbReference type="AlphaFoldDB" id="A0A512B8I3"/>
<evidence type="ECO:0000313" key="2">
    <source>
        <dbReference type="EMBL" id="GEO08276.1"/>
    </source>
</evidence>
<dbReference type="Gene3D" id="1.25.40.10">
    <property type="entry name" value="Tetratricopeptide repeat domain"/>
    <property type="match status" value="1"/>
</dbReference>
<dbReference type="InterPro" id="IPR011990">
    <property type="entry name" value="TPR-like_helical_dom_sf"/>
</dbReference>
<name>A0A512B8I3_9BACT</name>
<comment type="caution">
    <text evidence="2">The sequence shown here is derived from an EMBL/GenBank/DDBJ whole genome shotgun (WGS) entry which is preliminary data.</text>
</comment>
<dbReference type="EMBL" id="BJYT01000002">
    <property type="protein sequence ID" value="GEO08276.1"/>
    <property type="molecule type" value="Genomic_DNA"/>
</dbReference>
<dbReference type="PROSITE" id="PS51257">
    <property type="entry name" value="PROKAR_LIPOPROTEIN"/>
    <property type="match status" value="1"/>
</dbReference>
<evidence type="ECO:0000313" key="3">
    <source>
        <dbReference type="Proteomes" id="UP000321513"/>
    </source>
</evidence>